<feature type="domain" description="Core-binding (CB)" evidence="6">
    <location>
        <begin position="96"/>
        <end position="188"/>
    </location>
</feature>
<dbReference type="CDD" id="cd01184">
    <property type="entry name" value="INT_C_like_1"/>
    <property type="match status" value="1"/>
</dbReference>
<evidence type="ECO:0000256" key="1">
    <source>
        <dbReference type="ARBA" id="ARBA00008857"/>
    </source>
</evidence>
<evidence type="ECO:0000256" key="3">
    <source>
        <dbReference type="ARBA" id="ARBA00023125"/>
    </source>
</evidence>
<dbReference type="GO" id="GO:0006310">
    <property type="term" value="P:DNA recombination"/>
    <property type="evidence" value="ECO:0007669"/>
    <property type="project" value="UniProtKB-KW"/>
</dbReference>
<dbReference type="Gene3D" id="1.10.150.130">
    <property type="match status" value="1"/>
</dbReference>
<dbReference type="PROSITE" id="PS51900">
    <property type="entry name" value="CB"/>
    <property type="match status" value="1"/>
</dbReference>
<dbReference type="InterPro" id="IPR046668">
    <property type="entry name" value="DUF6538"/>
</dbReference>
<keyword evidence="3 5" id="KW-0238">DNA-binding</keyword>
<dbReference type="SUPFAM" id="SSF56349">
    <property type="entry name" value="DNA breaking-rejoining enzymes"/>
    <property type="match status" value="1"/>
</dbReference>
<reference evidence="7 8" key="1">
    <citation type="submission" date="2016-12" db="EMBL/GenBank/DDBJ databases">
        <title>Draft Genome Sequence of Mercury Resistant Pseudomonas DRA525.</title>
        <authorList>
            <person name="Drace K.M."/>
        </authorList>
    </citation>
    <scope>NUCLEOTIDE SEQUENCE [LARGE SCALE GENOMIC DNA]</scope>
    <source>
        <strain evidence="7 8">DRA525</strain>
    </source>
</reference>
<accession>A0A1L5PIZ6</accession>
<evidence type="ECO:0000256" key="4">
    <source>
        <dbReference type="ARBA" id="ARBA00023172"/>
    </source>
</evidence>
<evidence type="ECO:0000313" key="8">
    <source>
        <dbReference type="Proteomes" id="UP000185146"/>
    </source>
</evidence>
<dbReference type="InterPro" id="IPR044068">
    <property type="entry name" value="CB"/>
</dbReference>
<dbReference type="GO" id="GO:0003677">
    <property type="term" value="F:DNA binding"/>
    <property type="evidence" value="ECO:0007669"/>
    <property type="project" value="UniProtKB-UniRule"/>
</dbReference>
<dbReference type="InterPro" id="IPR010998">
    <property type="entry name" value="Integrase_recombinase_N"/>
</dbReference>
<evidence type="ECO:0000313" key="7">
    <source>
        <dbReference type="EMBL" id="APO80199.1"/>
    </source>
</evidence>
<dbReference type="PANTHER" id="PTHR30349">
    <property type="entry name" value="PHAGE INTEGRASE-RELATED"/>
    <property type="match status" value="1"/>
</dbReference>
<dbReference type="Pfam" id="PF20172">
    <property type="entry name" value="DUF6538"/>
    <property type="match status" value="1"/>
</dbReference>
<evidence type="ECO:0000256" key="2">
    <source>
        <dbReference type="ARBA" id="ARBA00022908"/>
    </source>
</evidence>
<dbReference type="EMBL" id="CP018743">
    <property type="protein sequence ID" value="APO80199.1"/>
    <property type="molecule type" value="Genomic_DNA"/>
</dbReference>
<name>A0A1L5PIZ6_PSEPU</name>
<dbReference type="Gene3D" id="1.10.443.10">
    <property type="entry name" value="Intergrase catalytic core"/>
    <property type="match status" value="1"/>
</dbReference>
<sequence length="429" mass="47787">MALIAQPFRHPDSGIYYLRRRVPDDLRQIIGKTEIRRSLNTRHHQQAKAAFALAYAESERLFNDARQGLYASPCKPETLGQRIPAPLMPTLEKGSIRLSEALTRYVKSISLSGRSEYVSRRHAVDYSRAVNRYISDMGDKPIASIQPSDIHAFAANLIQPADANVKPLATSSTRLLLARLSSVMAFTVDSGLVETNPVTASRIHKRLGSGKAKRRLDDNRGYSWNELVSLFSHTDFQQLRHAEGRPGSAVFWIPLMAAYTGARREELAQLYIEDVHQHEGGSWFIRIIDDRPDKSVKTDSSRREIPVHPDLIALGLLTLVQGRTPGTRVFPQLVKVSDGFAGIVSKSWRPITQRCGVYQSGRNPLHAFRHSFKTLAREHGIPKEVSDWITGHASGHVGDSYGVNPLSRMAQEILKLPSLAIAAGLLPDE</sequence>
<dbReference type="InterPro" id="IPR011010">
    <property type="entry name" value="DNA_brk_join_enz"/>
</dbReference>
<gene>
    <name evidence="7" type="ORF">BL240_01300</name>
</gene>
<proteinExistence type="inferred from homology"/>
<dbReference type="AlphaFoldDB" id="A0A1L5PIZ6"/>
<evidence type="ECO:0000256" key="5">
    <source>
        <dbReference type="PROSITE-ProRule" id="PRU01248"/>
    </source>
</evidence>
<dbReference type="InterPro" id="IPR050090">
    <property type="entry name" value="Tyrosine_recombinase_XerCD"/>
</dbReference>
<keyword evidence="2" id="KW-0229">DNA integration</keyword>
<comment type="similarity">
    <text evidence="1">Belongs to the 'phage' integrase family.</text>
</comment>
<dbReference type="PANTHER" id="PTHR30349:SF41">
    <property type="entry name" value="INTEGRASE_RECOMBINASE PROTEIN MJ0367-RELATED"/>
    <property type="match status" value="1"/>
</dbReference>
<protein>
    <recommendedName>
        <fullName evidence="6">Core-binding (CB) domain-containing protein</fullName>
    </recommendedName>
</protein>
<dbReference type="InterPro" id="IPR013762">
    <property type="entry name" value="Integrase-like_cat_sf"/>
</dbReference>
<dbReference type="Proteomes" id="UP000185146">
    <property type="component" value="Chromosome"/>
</dbReference>
<organism evidence="7 8">
    <name type="scientific">Pseudomonas putida</name>
    <name type="common">Arthrobacter siderocapsulatus</name>
    <dbReference type="NCBI Taxonomy" id="303"/>
    <lineage>
        <taxon>Bacteria</taxon>
        <taxon>Pseudomonadati</taxon>
        <taxon>Pseudomonadota</taxon>
        <taxon>Gammaproteobacteria</taxon>
        <taxon>Pseudomonadales</taxon>
        <taxon>Pseudomonadaceae</taxon>
        <taxon>Pseudomonas</taxon>
    </lineage>
</organism>
<keyword evidence="4" id="KW-0233">DNA recombination</keyword>
<evidence type="ECO:0000259" key="6">
    <source>
        <dbReference type="PROSITE" id="PS51900"/>
    </source>
</evidence>
<dbReference type="GO" id="GO:0015074">
    <property type="term" value="P:DNA integration"/>
    <property type="evidence" value="ECO:0007669"/>
    <property type="project" value="UniProtKB-KW"/>
</dbReference>